<dbReference type="InterPro" id="IPR016169">
    <property type="entry name" value="FAD-bd_PCMH_sub2"/>
</dbReference>
<dbReference type="InterPro" id="IPR016166">
    <property type="entry name" value="FAD-bd_PCMH"/>
</dbReference>
<proteinExistence type="predicted"/>
<dbReference type="EC" id="1.3.1.72" evidence="2"/>
<dbReference type="GO" id="GO:0016020">
    <property type="term" value="C:membrane"/>
    <property type="evidence" value="ECO:0007669"/>
    <property type="project" value="UniProtKB-SubCell"/>
</dbReference>
<dbReference type="SUPFAM" id="SSF56176">
    <property type="entry name" value="FAD-binding/transporter-associated domain-like"/>
    <property type="match status" value="1"/>
</dbReference>
<feature type="transmembrane region" description="Helical" evidence="7">
    <location>
        <begin position="6"/>
        <end position="28"/>
    </location>
</feature>
<dbReference type="AlphaFoldDB" id="A0A6B2L288"/>
<dbReference type="GO" id="GO:0071949">
    <property type="term" value="F:FAD binding"/>
    <property type="evidence" value="ECO:0007669"/>
    <property type="project" value="InterPro"/>
</dbReference>
<keyword evidence="6 7" id="KW-0472">Membrane</keyword>
<feature type="domain" description="FAD-binding PCMH-type" evidence="8">
    <location>
        <begin position="29"/>
        <end position="208"/>
    </location>
</feature>
<evidence type="ECO:0000259" key="8">
    <source>
        <dbReference type="PROSITE" id="PS51387"/>
    </source>
</evidence>
<dbReference type="GO" id="GO:0000246">
    <property type="term" value="F:Delta24(24-1) sterol reductase activity"/>
    <property type="evidence" value="ECO:0007669"/>
    <property type="project" value="TreeGrafter"/>
</dbReference>
<organism evidence="9">
    <name type="scientific">Arcella intermedia</name>
    <dbReference type="NCBI Taxonomy" id="1963864"/>
    <lineage>
        <taxon>Eukaryota</taxon>
        <taxon>Amoebozoa</taxon>
        <taxon>Tubulinea</taxon>
        <taxon>Elardia</taxon>
        <taxon>Arcellinida</taxon>
        <taxon>Sphaerothecina</taxon>
        <taxon>Arcellidae</taxon>
        <taxon>Arcella</taxon>
    </lineage>
</organism>
<keyword evidence="4 7" id="KW-1133">Transmembrane helix</keyword>
<dbReference type="GO" id="GO:0008202">
    <property type="term" value="P:steroid metabolic process"/>
    <property type="evidence" value="ECO:0007669"/>
    <property type="project" value="TreeGrafter"/>
</dbReference>
<dbReference type="Pfam" id="PF01565">
    <property type="entry name" value="FAD_binding_4"/>
    <property type="match status" value="1"/>
</dbReference>
<dbReference type="PANTHER" id="PTHR10801">
    <property type="entry name" value="24-DEHYDROCHOLESTEROL REDUCTASE"/>
    <property type="match status" value="1"/>
</dbReference>
<dbReference type="InterPro" id="IPR036318">
    <property type="entry name" value="FAD-bd_PCMH-like_sf"/>
</dbReference>
<evidence type="ECO:0000256" key="1">
    <source>
        <dbReference type="ARBA" id="ARBA00004167"/>
    </source>
</evidence>
<dbReference type="PROSITE" id="PS51387">
    <property type="entry name" value="FAD_PCMH"/>
    <property type="match status" value="1"/>
</dbReference>
<dbReference type="InterPro" id="IPR006094">
    <property type="entry name" value="Oxid_FAD_bind_N"/>
</dbReference>
<evidence type="ECO:0000256" key="7">
    <source>
        <dbReference type="SAM" id="Phobius"/>
    </source>
</evidence>
<name>A0A6B2L288_9EUKA</name>
<evidence type="ECO:0000256" key="3">
    <source>
        <dbReference type="ARBA" id="ARBA00022692"/>
    </source>
</evidence>
<dbReference type="EMBL" id="GIBP01002155">
    <property type="protein sequence ID" value="NDV31124.1"/>
    <property type="molecule type" value="Transcribed_RNA"/>
</dbReference>
<evidence type="ECO:0000256" key="6">
    <source>
        <dbReference type="ARBA" id="ARBA00023136"/>
    </source>
</evidence>
<keyword evidence="3 7" id="KW-0812">Transmembrane</keyword>
<dbReference type="InterPro" id="IPR040165">
    <property type="entry name" value="Diminuto-like"/>
</dbReference>
<dbReference type="GO" id="GO:0005737">
    <property type="term" value="C:cytoplasm"/>
    <property type="evidence" value="ECO:0007669"/>
    <property type="project" value="TreeGrafter"/>
</dbReference>
<evidence type="ECO:0000256" key="4">
    <source>
        <dbReference type="ARBA" id="ARBA00022989"/>
    </source>
</evidence>
<keyword evidence="5" id="KW-0560">Oxidoreductase</keyword>
<evidence type="ECO:0000256" key="2">
    <source>
        <dbReference type="ARBA" id="ARBA00012405"/>
    </source>
</evidence>
<protein>
    <recommendedName>
        <fullName evidence="2">Delta(24)-sterol reductase</fullName>
        <ecNumber evidence="2">1.3.1.72</ecNumber>
    </recommendedName>
</protein>
<accession>A0A6B2L288</accession>
<evidence type="ECO:0000313" key="9">
    <source>
        <dbReference type="EMBL" id="NDV31124.1"/>
    </source>
</evidence>
<sequence length="498" mass="57447">MELVQTKYRWIVVIPIVLPLSLLYNFYLKIRNKFVFLMVSSPKRHAQKVAAVAAQMKKSNAKMCTSRSVYDSMSIFHAKYKETLKKIDLSNFIDILQVDTVKRTVRVEPLVTCGQLTHALLPLGWTAAVLPELDDLTVGGLIMGFGIESSSHKYGLFQHICESYEIILPGGEVVVCSKTENPDLFYAIPWSHGTIGFLLSAEIQIVPAKKYACITYEPCTTRQQMVKRFEEASRDTDYEFVECLAYGPEKGVVMTGVFSDIPTNPSSVHNLGAWYGPWFYKHVESFFTKGKATEFIPLRDYYHRHTKSIFWNLEDIIPFGNNILFRIFLGWLLPPKIAFLKMTTTEKLHELHVKTHFIEDFLVPVKKLNDTLDMLDEMVGFYPLWLCPCKIYKTPFKGLINPGKGDDLYVDVGIYGMVPKARANPQEFAKNYLDLHHTVEKWIRNIGGYQALYALTHQSKKEFEEMFDHTLYEEVRKKYNCDSIFPQLYQKVSREGRK</sequence>
<comment type="subcellular location">
    <subcellularLocation>
        <location evidence="1">Membrane</location>
        <topology evidence="1">Single-pass membrane protein</topology>
    </subcellularLocation>
</comment>
<dbReference type="PANTHER" id="PTHR10801:SF0">
    <property type="entry name" value="DELTA(24)-STEROL REDUCTASE"/>
    <property type="match status" value="1"/>
</dbReference>
<reference evidence="9" key="1">
    <citation type="journal article" date="2020" name="J. Eukaryot. Microbiol.">
        <title>De novo Sequencing, Assembly and Annotation of the Transcriptome for the Free-Living Testate Amoeba Arcella intermedia.</title>
        <authorList>
            <person name="Ribeiro G.M."/>
            <person name="Porfirio-Sousa A.L."/>
            <person name="Maurer-Alcala X.X."/>
            <person name="Katz L.A."/>
            <person name="Lahr D.J.G."/>
        </authorList>
    </citation>
    <scope>NUCLEOTIDE SEQUENCE</scope>
</reference>
<dbReference type="GO" id="GO:0050614">
    <property type="term" value="F:Delta24-sterol reductase activity"/>
    <property type="evidence" value="ECO:0007669"/>
    <property type="project" value="UniProtKB-EC"/>
</dbReference>
<dbReference type="Gene3D" id="3.30.465.10">
    <property type="match status" value="1"/>
</dbReference>
<evidence type="ECO:0000256" key="5">
    <source>
        <dbReference type="ARBA" id="ARBA00023002"/>
    </source>
</evidence>
<dbReference type="FunFam" id="3.30.465.10:FF:000006">
    <property type="entry name" value="Delta(24)-sterol reductase"/>
    <property type="match status" value="1"/>
</dbReference>